<dbReference type="Proteomes" id="UP000663828">
    <property type="component" value="Unassembled WGS sequence"/>
</dbReference>
<feature type="compositionally biased region" description="Pro residues" evidence="1">
    <location>
        <begin position="87"/>
        <end position="106"/>
    </location>
</feature>
<dbReference type="EMBL" id="CAJNOR010004379">
    <property type="protein sequence ID" value="CAF1497846.1"/>
    <property type="molecule type" value="Genomic_DNA"/>
</dbReference>
<keyword evidence="3" id="KW-1185">Reference proteome</keyword>
<protein>
    <submittedName>
        <fullName evidence="2">Uncharacterized protein</fullName>
    </submittedName>
</protein>
<feature type="compositionally biased region" description="Pro residues" evidence="1">
    <location>
        <begin position="9"/>
        <end position="18"/>
    </location>
</feature>
<evidence type="ECO:0000256" key="1">
    <source>
        <dbReference type="SAM" id="MobiDB-lite"/>
    </source>
</evidence>
<comment type="caution">
    <text evidence="2">The sequence shown here is derived from an EMBL/GenBank/DDBJ whole genome shotgun (WGS) entry which is preliminary data.</text>
</comment>
<gene>
    <name evidence="2" type="ORF">XAT740_LOCUS39476</name>
</gene>
<feature type="region of interest" description="Disordered" evidence="1">
    <location>
        <begin position="1"/>
        <end position="109"/>
    </location>
</feature>
<accession>A0A815SV26</accession>
<dbReference type="Gene3D" id="1.25.40.10">
    <property type="entry name" value="Tetratricopeptide repeat domain"/>
    <property type="match status" value="1"/>
</dbReference>
<proteinExistence type="predicted"/>
<evidence type="ECO:0000313" key="2">
    <source>
        <dbReference type="EMBL" id="CAF1497846.1"/>
    </source>
</evidence>
<organism evidence="2 3">
    <name type="scientific">Adineta ricciae</name>
    <name type="common">Rotifer</name>
    <dbReference type="NCBI Taxonomy" id="249248"/>
    <lineage>
        <taxon>Eukaryota</taxon>
        <taxon>Metazoa</taxon>
        <taxon>Spiralia</taxon>
        <taxon>Gnathifera</taxon>
        <taxon>Rotifera</taxon>
        <taxon>Eurotatoria</taxon>
        <taxon>Bdelloidea</taxon>
        <taxon>Adinetida</taxon>
        <taxon>Adinetidae</taxon>
        <taxon>Adineta</taxon>
    </lineage>
</organism>
<evidence type="ECO:0000313" key="3">
    <source>
        <dbReference type="Proteomes" id="UP000663828"/>
    </source>
</evidence>
<dbReference type="AlphaFoldDB" id="A0A815SV26"/>
<sequence>MANNNNIPPHYPAMPDPNDPGGSFRRLDPLKSESVPIQFSPIPASSGRFLPDGFRRQGNGRKTNLTGRNRPRYNNMGNSPPRLTAVAPPPPQAPPAPAPTQPPPIRPHQTITKGKQAIDLFRQKSIEPNEYTYTILFKICSGLSDQKSMDFGKDLLKTLPNQYRNHTIILNSALHMLMQHGEVDLAEKCFSQMAKDATSYGVMMLREKQANSRCHGFVRENQEPERCYKTILSEVLLNEYFRKLCDV</sequence>
<dbReference type="InterPro" id="IPR011990">
    <property type="entry name" value="TPR-like_helical_dom_sf"/>
</dbReference>
<reference evidence="2" key="1">
    <citation type="submission" date="2021-02" db="EMBL/GenBank/DDBJ databases">
        <authorList>
            <person name="Nowell W R."/>
        </authorList>
    </citation>
    <scope>NUCLEOTIDE SEQUENCE</scope>
</reference>
<name>A0A815SV26_ADIRI</name>